<keyword evidence="1" id="KW-0500">Molybdenum</keyword>
<feature type="domain" description="Aldehyde oxidase/xanthine dehydrogenase a/b hammerhead" evidence="3">
    <location>
        <begin position="19"/>
        <end position="139"/>
    </location>
</feature>
<dbReference type="GO" id="GO:0016491">
    <property type="term" value="F:oxidoreductase activity"/>
    <property type="evidence" value="ECO:0007669"/>
    <property type="project" value="UniProtKB-KW"/>
</dbReference>
<proteinExistence type="predicted"/>
<dbReference type="Gene3D" id="3.90.1170.50">
    <property type="entry name" value="Aldehyde oxidase/xanthine dehydrogenase, a/b hammerhead"/>
    <property type="match status" value="1"/>
</dbReference>
<dbReference type="Pfam" id="PF02738">
    <property type="entry name" value="MoCoBD_1"/>
    <property type="match status" value="1"/>
</dbReference>
<evidence type="ECO:0000256" key="1">
    <source>
        <dbReference type="ARBA" id="ARBA00022505"/>
    </source>
</evidence>
<accession>A0A2S0UKJ8</accession>
<dbReference type="PANTHER" id="PTHR11908:SF132">
    <property type="entry name" value="ALDEHYDE OXIDASE 1-RELATED"/>
    <property type="match status" value="1"/>
</dbReference>
<dbReference type="SUPFAM" id="SSF56003">
    <property type="entry name" value="Molybdenum cofactor-binding domain"/>
    <property type="match status" value="1"/>
</dbReference>
<dbReference type="EMBL" id="CP028918">
    <property type="protein sequence ID" value="AWB48347.1"/>
    <property type="molecule type" value="Genomic_DNA"/>
</dbReference>
<dbReference type="Pfam" id="PF01315">
    <property type="entry name" value="Ald_Xan_dh_C"/>
    <property type="match status" value="1"/>
</dbReference>
<dbReference type="SMART" id="SM01008">
    <property type="entry name" value="Ald_Xan_dh_C"/>
    <property type="match status" value="1"/>
</dbReference>
<name>A0A2S0UKJ8_9RHOB</name>
<evidence type="ECO:0000313" key="5">
    <source>
        <dbReference type="Proteomes" id="UP000244496"/>
    </source>
</evidence>
<dbReference type="InterPro" id="IPR000674">
    <property type="entry name" value="Ald_Oxase/Xan_DH_a/b"/>
</dbReference>
<dbReference type="InterPro" id="IPR046867">
    <property type="entry name" value="AldOxase/xan_DH_MoCoBD2"/>
</dbReference>
<dbReference type="GO" id="GO:0005506">
    <property type="term" value="F:iron ion binding"/>
    <property type="evidence" value="ECO:0007669"/>
    <property type="project" value="InterPro"/>
</dbReference>
<dbReference type="SUPFAM" id="SSF54665">
    <property type="entry name" value="CO dehydrogenase molybdoprotein N-domain-like"/>
    <property type="match status" value="1"/>
</dbReference>
<sequence length="757" mass="80425">MKFGSAQPLRRREDLRFLTGTGGYVDDIAPEDALYAYFVRADVAHADISAVDLSAARAAPGIHLVLAAPDLIAAGVKIGMEFETVTNRDGSEGAAPRRPVLANGRVRFVGEAVAMIVADSIAAARDAAELIDISSRDLPVTVSLVPGGPAIHPEAPGNIAFDWGLGQEAETEAAFAAAAHVVTTEVVHNRVIANSLEPRGAWAEWSGDRIHLCVNGQGVWGQKKELARTLGLPRDAVRVTNPDVGGGFGMKSFVYPEYACIAQAARMLGRPVRWMSERTEAMLTDNAGRDLIATAELAFDDALKITAYRVRLVSNLGAYNSGYAQAIQSELFAKVLTGVYDIPLAWLNAVGVYTNTAPVDAYRGAGRPEAILTIERAMDQAARQLGVDPFDLRQRNFICSFPYRSATGELIDVGDFDRVLDRAKTEADVAGFAGRRKTSEGKGLLRGLGLATYIESILGDAHETARLVLDEDGGATLYVGTQSNGQGHETVYARMVADQTGIDEALVRIVQGDSDRIAKGGGTGGSRSVTVQGTAIRGTVLQVVARFSAFLEETQQVEGVAFDGTVFGAPGSNLRLTLAEAADHARQKGRAELCDQSATIKLDGRSFPNGAHLAEVEIDPETGALTLDRYTVVDDFGTLIQPTLAIGQVHGGVAQGFGQAVTENGVYDDTGQLLTASFMDYAMPRASDLPFMAFTSEPTPSIMNPLGMKGCGEAGTVGALGAISNAVRDALAGRGVERVDMPFTPLRIWTWLQEARA</sequence>
<dbReference type="PANTHER" id="PTHR11908">
    <property type="entry name" value="XANTHINE DEHYDROGENASE"/>
    <property type="match status" value="1"/>
</dbReference>
<dbReference type="InterPro" id="IPR036856">
    <property type="entry name" value="Ald_Oxase/Xan_DH_a/b_sf"/>
</dbReference>
<dbReference type="Gene3D" id="3.30.365.10">
    <property type="entry name" value="Aldehyde oxidase/xanthine dehydrogenase, molybdopterin binding domain"/>
    <property type="match status" value="4"/>
</dbReference>
<dbReference type="Pfam" id="PF20256">
    <property type="entry name" value="MoCoBD_2"/>
    <property type="match status" value="1"/>
</dbReference>
<keyword evidence="5" id="KW-1185">Reference proteome</keyword>
<protein>
    <submittedName>
        <fullName evidence="4">Xanthine dehydrogenase</fullName>
    </submittedName>
</protein>
<dbReference type="Proteomes" id="UP000244496">
    <property type="component" value="Chromosome"/>
</dbReference>
<dbReference type="KEGG" id="geh:HYN69_07305"/>
<organism evidence="4 5">
    <name type="scientific">Paragemmobacter aquarius</name>
    <dbReference type="NCBI Taxonomy" id="2169400"/>
    <lineage>
        <taxon>Bacteria</taxon>
        <taxon>Pseudomonadati</taxon>
        <taxon>Pseudomonadota</taxon>
        <taxon>Alphaproteobacteria</taxon>
        <taxon>Rhodobacterales</taxon>
        <taxon>Paracoccaceae</taxon>
        <taxon>Paragemmobacter</taxon>
    </lineage>
</organism>
<dbReference type="InterPro" id="IPR008274">
    <property type="entry name" value="AldOxase/xan_DH_MoCoBD1"/>
</dbReference>
<reference evidence="4 5" key="1">
    <citation type="submission" date="2018-04" db="EMBL/GenBank/DDBJ databases">
        <title>Genome sequencing of Gemmobacter.</title>
        <authorList>
            <person name="Yi H."/>
            <person name="Baek M.-G."/>
        </authorList>
    </citation>
    <scope>NUCLEOTIDE SEQUENCE [LARGE SCALE GENOMIC DNA]</scope>
    <source>
        <strain evidence="4 5">HYN0069</strain>
    </source>
</reference>
<dbReference type="InterPro" id="IPR016208">
    <property type="entry name" value="Ald_Oxase/xanthine_DH-like"/>
</dbReference>
<dbReference type="InterPro" id="IPR037165">
    <property type="entry name" value="AldOxase/xan_DH_Mopterin-bd_sf"/>
</dbReference>
<dbReference type="OrthoDB" id="9758509at2"/>
<keyword evidence="2" id="KW-0560">Oxidoreductase</keyword>
<evidence type="ECO:0000313" key="4">
    <source>
        <dbReference type="EMBL" id="AWB48347.1"/>
    </source>
</evidence>
<gene>
    <name evidence="4" type="ORF">HYN69_07305</name>
</gene>
<evidence type="ECO:0000256" key="2">
    <source>
        <dbReference type="ARBA" id="ARBA00023002"/>
    </source>
</evidence>
<dbReference type="RefSeq" id="WP_108435166.1">
    <property type="nucleotide sequence ID" value="NZ_CP028918.1"/>
</dbReference>
<dbReference type="AlphaFoldDB" id="A0A2S0UKJ8"/>
<evidence type="ECO:0000259" key="3">
    <source>
        <dbReference type="SMART" id="SM01008"/>
    </source>
</evidence>